<feature type="compositionally biased region" description="Gly residues" evidence="5">
    <location>
        <begin position="158"/>
        <end position="167"/>
    </location>
</feature>
<dbReference type="STRING" id="597456.A0A0L7R8A9"/>
<feature type="compositionally biased region" description="Basic residues" evidence="5">
    <location>
        <begin position="425"/>
        <end position="435"/>
    </location>
</feature>
<dbReference type="InterPro" id="IPR025254">
    <property type="entry name" value="CCDC113/CCDC96_CC"/>
</dbReference>
<sequence length="990" mass="113484">MDDNVQNGLQAEQWLPMFEKGEKRTSSLGSGAFRFIRTRSSIRRELKRQCNRPQVYSGITDRSRQKSQTPRATPCASNNYNVFKGTITRSVKRSSVYPPTLRGNKARIWAWSNEARRVLASTRLKYSKGKNGDTTMVQEAGNGSSGGGLGKWLREHLGGGSKGGQDGGSPLKTGNASTVESSGNEKPFGRTVYTPQNLYCSLPREHGRHAYNGGRKTGHGNSVKAQGHDRQRCASVNHHEKTTLSDLGSLTRGGPIYGSEGKTMKKRNRDRRRHSLNETHEQGRQRRKRGKNGDTTMVQEAGNGSSGGGLGKWLREHLGGGSKGGQDGGSPLKTGNASTVESSGNEKPFGRTVYTPQNLYCSLPREHGRHAYNGGRKTGHGNSVKAQGHDRQRCASVNHHEKTTLSDLGSLTRGGPIYGSEGKTMKKRNRDRRRHSLNETHEQGRQRRRRNEEEEEDEENEEGCSRLRSTLARAVSAGLMAVTSRSWPDEILLWLGSRRRERRRRTKKKVRREKKKEEGREDVQKKKKKKKSTTKRRRWRAPDPVPEPSDAMATPAQERKGTFERIIETGINVQTPALKFEMSVFDADIDDFDDFSREREEEEEEEAEEELGEWKKLADEVSTVWEDSTARSDEGEKFEVFHEDDEEVGEEEREEEEEEEEEEIPLSSTISSAEKLEEEERQIEESDHVLPEIPAEVRINLSFSLVLPVELLFLTTFSQQRMTPSDPTKTAEQMEEVYREALRDYKIQVDEILSQQAELTFELQTYTRKVQTSKEEDYQIFQGFLDREKEVSIDLVYAKTGKRITEKMMNNVIRRQNTRREVLARDRRNYILLQHRLEDLNTRLRIAETLGEGMTAMDYEALHIANIGYKDRLDERDRELEKLRIKIAETVNGVAQYKEKEVCISQDIEFEEGNLEEYTEVNTKIRERLNKVHVALNEVRDTMNEKRIEAGLLVCSQELREMEKMMRMRDDLLTKIEEIQREIQRYQPAK</sequence>
<feature type="compositionally biased region" description="Basic and acidic residues" evidence="5">
    <location>
        <begin position="226"/>
        <end position="243"/>
    </location>
</feature>
<feature type="compositionally biased region" description="Gly residues" evidence="5">
    <location>
        <begin position="319"/>
        <end position="328"/>
    </location>
</feature>
<comment type="subcellular location">
    <subcellularLocation>
        <location evidence="1">Cell projection</location>
        <location evidence="1">Cilium</location>
    </subcellularLocation>
</comment>
<evidence type="ECO:0000259" key="6">
    <source>
        <dbReference type="Pfam" id="PF13870"/>
    </source>
</evidence>
<dbReference type="Proteomes" id="UP000053825">
    <property type="component" value="Unassembled WGS sequence"/>
</dbReference>
<keyword evidence="2 4" id="KW-0175">Coiled coil</keyword>
<feature type="compositionally biased region" description="Basic residues" evidence="5">
    <location>
        <begin position="264"/>
        <end position="274"/>
    </location>
</feature>
<reference evidence="7 8" key="1">
    <citation type="submission" date="2015-07" db="EMBL/GenBank/DDBJ databases">
        <title>The genome of Habropoda laboriosa.</title>
        <authorList>
            <person name="Pan H."/>
            <person name="Kapheim K."/>
        </authorList>
    </citation>
    <scope>NUCLEOTIDE SEQUENCE [LARGE SCALE GENOMIC DNA]</scope>
    <source>
        <strain evidence="7">0110345459</strain>
    </source>
</reference>
<evidence type="ECO:0000256" key="1">
    <source>
        <dbReference type="ARBA" id="ARBA00004138"/>
    </source>
</evidence>
<feature type="compositionally biased region" description="Basic and acidic residues" evidence="5">
    <location>
        <begin position="275"/>
        <end position="284"/>
    </location>
</feature>
<feature type="compositionally biased region" description="Polar residues" evidence="5">
    <location>
        <begin position="172"/>
        <end position="184"/>
    </location>
</feature>
<organism evidence="7 8">
    <name type="scientific">Habropoda laboriosa</name>
    <dbReference type="NCBI Taxonomy" id="597456"/>
    <lineage>
        <taxon>Eukaryota</taxon>
        <taxon>Metazoa</taxon>
        <taxon>Ecdysozoa</taxon>
        <taxon>Arthropoda</taxon>
        <taxon>Hexapoda</taxon>
        <taxon>Insecta</taxon>
        <taxon>Pterygota</taxon>
        <taxon>Neoptera</taxon>
        <taxon>Endopterygota</taxon>
        <taxon>Hymenoptera</taxon>
        <taxon>Apocrita</taxon>
        <taxon>Aculeata</taxon>
        <taxon>Apoidea</taxon>
        <taxon>Anthophila</taxon>
        <taxon>Apidae</taxon>
        <taxon>Habropoda</taxon>
    </lineage>
</organism>
<feature type="compositionally biased region" description="Acidic residues" evidence="5">
    <location>
        <begin position="642"/>
        <end position="664"/>
    </location>
</feature>
<feature type="compositionally biased region" description="Basic and acidic residues" evidence="5">
    <location>
        <begin position="387"/>
        <end position="404"/>
    </location>
</feature>
<feature type="compositionally biased region" description="Acidic residues" evidence="5">
    <location>
        <begin position="453"/>
        <end position="462"/>
    </location>
</feature>
<dbReference type="EMBL" id="KQ414633">
    <property type="protein sequence ID" value="KOC67110.1"/>
    <property type="molecule type" value="Genomic_DNA"/>
</dbReference>
<keyword evidence="3" id="KW-0966">Cell projection</keyword>
<dbReference type="PANTHER" id="PTHR15654">
    <property type="entry name" value="COILED-COIL DOMAIN-CONTAINING PROTEIN 113-RELATED"/>
    <property type="match status" value="1"/>
</dbReference>
<name>A0A0L7R8A9_9HYME</name>
<dbReference type="OrthoDB" id="10254794at2759"/>
<feature type="region of interest" description="Disordered" evidence="5">
    <location>
        <begin position="204"/>
        <end position="353"/>
    </location>
</feature>
<feature type="domain" description="CCDC113/CCDC96 coiled-coil" evidence="6">
    <location>
        <begin position="819"/>
        <end position="985"/>
    </location>
</feature>
<gene>
    <name evidence="7" type="ORF">WH47_11763</name>
</gene>
<evidence type="ECO:0000256" key="3">
    <source>
        <dbReference type="ARBA" id="ARBA00023273"/>
    </source>
</evidence>
<feature type="compositionally biased region" description="Basic and acidic residues" evidence="5">
    <location>
        <begin position="515"/>
        <end position="524"/>
    </location>
</feature>
<dbReference type="GO" id="GO:0005930">
    <property type="term" value="C:axoneme"/>
    <property type="evidence" value="ECO:0007669"/>
    <property type="project" value="TreeGrafter"/>
</dbReference>
<feature type="region of interest" description="Disordered" evidence="5">
    <location>
        <begin position="365"/>
        <end position="466"/>
    </location>
</feature>
<feature type="region of interest" description="Disordered" evidence="5">
    <location>
        <begin position="130"/>
        <end position="192"/>
    </location>
</feature>
<feature type="compositionally biased region" description="Basic residues" evidence="5">
    <location>
        <begin position="503"/>
        <end position="514"/>
    </location>
</feature>
<evidence type="ECO:0000256" key="5">
    <source>
        <dbReference type="SAM" id="MobiDB-lite"/>
    </source>
</evidence>
<protein>
    <submittedName>
        <fullName evidence="7">Coiled-coil domain-containing protein 96</fullName>
    </submittedName>
</protein>
<feature type="region of interest" description="Disordered" evidence="5">
    <location>
        <begin position="641"/>
        <end position="686"/>
    </location>
</feature>
<feature type="compositionally biased region" description="Basic and acidic residues" evidence="5">
    <location>
        <begin position="436"/>
        <end position="445"/>
    </location>
</feature>
<dbReference type="AlphaFoldDB" id="A0A0L7R8A9"/>
<dbReference type="InterPro" id="IPR051885">
    <property type="entry name" value="CC_CF"/>
</dbReference>
<proteinExistence type="predicted"/>
<accession>A0A0L7R8A9</accession>
<evidence type="ECO:0000313" key="7">
    <source>
        <dbReference type="EMBL" id="KOC67110.1"/>
    </source>
</evidence>
<evidence type="ECO:0000313" key="8">
    <source>
        <dbReference type="Proteomes" id="UP000053825"/>
    </source>
</evidence>
<dbReference type="Pfam" id="PF13870">
    <property type="entry name" value="CCDC113_CCDC96_CC"/>
    <property type="match status" value="1"/>
</dbReference>
<dbReference type="PANTHER" id="PTHR15654:SF1">
    <property type="entry name" value="COILED-COIL DOMAIN-CONTAINING PROTEIN 96"/>
    <property type="match status" value="1"/>
</dbReference>
<dbReference type="GO" id="GO:0060271">
    <property type="term" value="P:cilium assembly"/>
    <property type="evidence" value="ECO:0007669"/>
    <property type="project" value="TreeGrafter"/>
</dbReference>
<evidence type="ECO:0000256" key="4">
    <source>
        <dbReference type="SAM" id="Coils"/>
    </source>
</evidence>
<keyword evidence="8" id="KW-1185">Reference proteome</keyword>
<dbReference type="GO" id="GO:0036064">
    <property type="term" value="C:ciliary basal body"/>
    <property type="evidence" value="ECO:0007669"/>
    <property type="project" value="TreeGrafter"/>
</dbReference>
<evidence type="ECO:0000256" key="2">
    <source>
        <dbReference type="ARBA" id="ARBA00023054"/>
    </source>
</evidence>
<feature type="region of interest" description="Disordered" evidence="5">
    <location>
        <begin position="503"/>
        <end position="557"/>
    </location>
</feature>
<feature type="compositionally biased region" description="Basic residues" evidence="5">
    <location>
        <begin position="525"/>
        <end position="539"/>
    </location>
</feature>
<feature type="compositionally biased region" description="Polar residues" evidence="5">
    <location>
        <begin position="333"/>
        <end position="345"/>
    </location>
</feature>
<feature type="coiled-coil region" evidence="4">
    <location>
        <begin position="880"/>
        <end position="928"/>
    </location>
</feature>